<reference evidence="14 15" key="1">
    <citation type="submission" date="2021-06" db="EMBL/GenBank/DDBJ databases">
        <title>Genome sequence of Babesia caballi.</title>
        <authorList>
            <person name="Yamagishi J."/>
            <person name="Kidaka T."/>
            <person name="Ochi A."/>
        </authorList>
    </citation>
    <scope>NUCLEOTIDE SEQUENCE [LARGE SCALE GENOMIC DNA]</scope>
    <source>
        <strain evidence="14">USDA-D6B2</strain>
    </source>
</reference>
<keyword evidence="7" id="KW-0547">Nucleotide-binding</keyword>
<keyword evidence="3" id="KW-0285">Flavoprotein</keyword>
<dbReference type="AlphaFoldDB" id="A0AAV4LWG4"/>
<comment type="caution">
    <text evidence="14">The sequence shown here is derived from an EMBL/GenBank/DDBJ whole genome shotgun (WGS) entry which is preliminary data.</text>
</comment>
<dbReference type="InterPro" id="IPR002500">
    <property type="entry name" value="PAPS_reduct_dom"/>
</dbReference>
<keyword evidence="9" id="KW-0067">ATP-binding</keyword>
<dbReference type="Proteomes" id="UP001497744">
    <property type="component" value="Unassembled WGS sequence"/>
</dbReference>
<dbReference type="EMBL" id="BPLF01000003">
    <property type="protein sequence ID" value="GIX64098.1"/>
    <property type="molecule type" value="Genomic_DNA"/>
</dbReference>
<keyword evidence="5" id="KW-0808">Transferase</keyword>
<evidence type="ECO:0000313" key="15">
    <source>
        <dbReference type="Proteomes" id="UP001497744"/>
    </source>
</evidence>
<dbReference type="GO" id="GO:0006747">
    <property type="term" value="P:FAD biosynthetic process"/>
    <property type="evidence" value="ECO:0007669"/>
    <property type="project" value="TreeGrafter"/>
</dbReference>
<proteinExistence type="predicted"/>
<evidence type="ECO:0000256" key="2">
    <source>
        <dbReference type="ARBA" id="ARBA00012393"/>
    </source>
</evidence>
<comment type="pathway">
    <text evidence="1">Cofactor biosynthesis; FAD biosynthesis; FAD from FMN: step 1/1.</text>
</comment>
<keyword evidence="8" id="KW-0274">FAD</keyword>
<feature type="domain" description="Phosphoadenosine phosphosulphate reductase" evidence="13">
    <location>
        <begin position="187"/>
        <end position="243"/>
    </location>
</feature>
<comment type="catalytic activity">
    <reaction evidence="12">
        <text>FMN + ATP + H(+) = FAD + diphosphate</text>
        <dbReference type="Rhea" id="RHEA:17237"/>
        <dbReference type="ChEBI" id="CHEBI:15378"/>
        <dbReference type="ChEBI" id="CHEBI:30616"/>
        <dbReference type="ChEBI" id="CHEBI:33019"/>
        <dbReference type="ChEBI" id="CHEBI:57692"/>
        <dbReference type="ChEBI" id="CHEBI:58210"/>
        <dbReference type="EC" id="2.7.7.2"/>
    </reaction>
</comment>
<dbReference type="GeneID" id="94195579"/>
<gene>
    <name evidence="14" type="ORF">BcabD6B2_35330</name>
</gene>
<evidence type="ECO:0000256" key="4">
    <source>
        <dbReference type="ARBA" id="ARBA00022643"/>
    </source>
</evidence>
<evidence type="ECO:0000256" key="9">
    <source>
        <dbReference type="ARBA" id="ARBA00022840"/>
    </source>
</evidence>
<accession>A0AAV4LWG4</accession>
<keyword evidence="15" id="KW-1185">Reference proteome</keyword>
<keyword evidence="4" id="KW-0288">FMN</keyword>
<organism evidence="14 15">
    <name type="scientific">Babesia caballi</name>
    <dbReference type="NCBI Taxonomy" id="5871"/>
    <lineage>
        <taxon>Eukaryota</taxon>
        <taxon>Sar</taxon>
        <taxon>Alveolata</taxon>
        <taxon>Apicomplexa</taxon>
        <taxon>Aconoidasida</taxon>
        <taxon>Piroplasmida</taxon>
        <taxon>Babesiidae</taxon>
        <taxon>Babesia</taxon>
    </lineage>
</organism>
<evidence type="ECO:0000259" key="13">
    <source>
        <dbReference type="Pfam" id="PF01507"/>
    </source>
</evidence>
<evidence type="ECO:0000256" key="3">
    <source>
        <dbReference type="ARBA" id="ARBA00022630"/>
    </source>
</evidence>
<dbReference type="SUPFAM" id="SSF52402">
    <property type="entry name" value="Adenine nucleotide alpha hydrolases-like"/>
    <property type="match status" value="1"/>
</dbReference>
<evidence type="ECO:0000256" key="5">
    <source>
        <dbReference type="ARBA" id="ARBA00022679"/>
    </source>
</evidence>
<sequence>MSKDWKRLEAFARILSAPLQRHVIGEAESSRLAALIDRASCLLSRSYRLASAIYSVFTAGCSELGYENVYVSFNGGKDSVAVLHLHRLATLADPNAFDGAAILPFAGMKYYSTYKLLGKPLNVVFFKDPNERLFPEISDFIQLASKTYNFTLRVIEDTWHRGIPQLPSSGKKGFVLGCRSTDFEGIQLAELEEGSAGGVEFTRIHPILNWNYGDVWNFLRLYSLEYCPIYDAGYTSIGGTEDTIANACLRNPDGTYAPAYTLKDWSKERCGRIKPKRKADTDG</sequence>
<evidence type="ECO:0000313" key="14">
    <source>
        <dbReference type="EMBL" id="GIX64098.1"/>
    </source>
</evidence>
<dbReference type="GO" id="GO:0003919">
    <property type="term" value="F:FMN adenylyltransferase activity"/>
    <property type="evidence" value="ECO:0007669"/>
    <property type="project" value="UniProtKB-EC"/>
</dbReference>
<evidence type="ECO:0000256" key="8">
    <source>
        <dbReference type="ARBA" id="ARBA00022827"/>
    </source>
</evidence>
<evidence type="ECO:0000256" key="11">
    <source>
        <dbReference type="ARBA" id="ARBA00031871"/>
    </source>
</evidence>
<evidence type="ECO:0000256" key="7">
    <source>
        <dbReference type="ARBA" id="ARBA00022741"/>
    </source>
</evidence>
<dbReference type="PANTHER" id="PTHR23293:SF9">
    <property type="entry name" value="FAD SYNTHASE"/>
    <property type="match status" value="1"/>
</dbReference>
<evidence type="ECO:0000256" key="6">
    <source>
        <dbReference type="ARBA" id="ARBA00022695"/>
    </source>
</evidence>
<evidence type="ECO:0000256" key="1">
    <source>
        <dbReference type="ARBA" id="ARBA00004726"/>
    </source>
</evidence>
<dbReference type="GO" id="GO:0005524">
    <property type="term" value="F:ATP binding"/>
    <property type="evidence" value="ECO:0007669"/>
    <property type="project" value="UniProtKB-KW"/>
</dbReference>
<dbReference type="Pfam" id="PF01507">
    <property type="entry name" value="PAPS_reduct"/>
    <property type="match status" value="1"/>
</dbReference>
<protein>
    <recommendedName>
        <fullName evidence="2">FAD synthase</fullName>
        <ecNumber evidence="2">2.7.7.2</ecNumber>
    </recommendedName>
    <alternativeName>
        <fullName evidence="10">FAD pyrophosphorylase</fullName>
    </alternativeName>
    <alternativeName>
        <fullName evidence="11">FMN adenylyltransferase</fullName>
    </alternativeName>
</protein>
<keyword evidence="6" id="KW-0548">Nucleotidyltransferase</keyword>
<evidence type="ECO:0000256" key="12">
    <source>
        <dbReference type="ARBA" id="ARBA00049494"/>
    </source>
</evidence>
<dbReference type="EC" id="2.7.7.2" evidence="2"/>
<dbReference type="Gene3D" id="3.40.50.620">
    <property type="entry name" value="HUPs"/>
    <property type="match status" value="1"/>
</dbReference>
<dbReference type="InterPro" id="IPR014729">
    <property type="entry name" value="Rossmann-like_a/b/a_fold"/>
</dbReference>
<evidence type="ECO:0000256" key="10">
    <source>
        <dbReference type="ARBA" id="ARBA00031145"/>
    </source>
</evidence>
<dbReference type="RefSeq" id="XP_067716167.1">
    <property type="nucleotide sequence ID" value="XM_067860066.1"/>
</dbReference>
<dbReference type="PANTHER" id="PTHR23293">
    <property type="entry name" value="FAD SYNTHETASE-RELATED FMN ADENYLYLTRANSFERASE"/>
    <property type="match status" value="1"/>
</dbReference>
<name>A0AAV4LWG4_BABCB</name>